<reference evidence="1 2" key="1">
    <citation type="journal article" date="2019" name="Int. J. Syst. Evol. Microbiol.">
        <title>The Global Catalogue of Microorganisms (GCM) 10K type strain sequencing project: providing services to taxonomists for standard genome sequencing and annotation.</title>
        <authorList>
            <consortium name="The Broad Institute Genomics Platform"/>
            <consortium name="The Broad Institute Genome Sequencing Center for Infectious Disease"/>
            <person name="Wu L."/>
            <person name="Ma J."/>
        </authorList>
    </citation>
    <scope>NUCLEOTIDE SEQUENCE [LARGE SCALE GENOMIC DNA]</scope>
    <source>
        <strain evidence="1 2">CGMCC 1.10390</strain>
    </source>
</reference>
<keyword evidence="2" id="KW-1185">Reference proteome</keyword>
<dbReference type="Proteomes" id="UP001597034">
    <property type="component" value="Unassembled WGS sequence"/>
</dbReference>
<organism evidence="1 2">
    <name type="scientific">Haloarchaeobius litoreus</name>
    <dbReference type="NCBI Taxonomy" id="755306"/>
    <lineage>
        <taxon>Archaea</taxon>
        <taxon>Methanobacteriati</taxon>
        <taxon>Methanobacteriota</taxon>
        <taxon>Stenosarchaea group</taxon>
        <taxon>Halobacteria</taxon>
        <taxon>Halobacteriales</taxon>
        <taxon>Halorubellaceae</taxon>
        <taxon>Haloarchaeobius</taxon>
    </lineage>
</organism>
<dbReference type="RefSeq" id="WP_256399405.1">
    <property type="nucleotide sequence ID" value="NZ_JANHJR010000002.1"/>
</dbReference>
<gene>
    <name evidence="1" type="ORF">ACFSBL_00330</name>
</gene>
<comment type="caution">
    <text evidence="1">The sequence shown here is derived from an EMBL/GenBank/DDBJ whole genome shotgun (WGS) entry which is preliminary data.</text>
</comment>
<evidence type="ECO:0000313" key="2">
    <source>
        <dbReference type="Proteomes" id="UP001597034"/>
    </source>
</evidence>
<dbReference type="InterPro" id="IPR043830">
    <property type="entry name" value="DUF5807"/>
</dbReference>
<sequence>MSDSRRERFLAGELPEDIALYLADSFVDDVGRLEKYGERVADGIVVVVDGDSGRDAFTAATGADAMNFAKEAMGTEGVIAPNLTAGDCPECDDGHVEYVFAFAEEQNEEVGGLYEEGDVIHAYARCDCGAAYSQKWVAGSR</sequence>
<evidence type="ECO:0000313" key="1">
    <source>
        <dbReference type="EMBL" id="MFD1644122.1"/>
    </source>
</evidence>
<name>A0ABD6DD30_9EURY</name>
<proteinExistence type="predicted"/>
<dbReference type="EMBL" id="JBHUDO010000001">
    <property type="protein sequence ID" value="MFD1644122.1"/>
    <property type="molecule type" value="Genomic_DNA"/>
</dbReference>
<accession>A0ABD6DD30</accession>
<protein>
    <submittedName>
        <fullName evidence="1">DUF5807 family protein</fullName>
    </submittedName>
</protein>
<dbReference type="AlphaFoldDB" id="A0ABD6DD30"/>
<dbReference type="Pfam" id="PF19123">
    <property type="entry name" value="DUF5807"/>
    <property type="match status" value="1"/>
</dbReference>